<name>A0A851GR94_9BACT</name>
<comment type="caution">
    <text evidence="4">The sequence shown here is derived from an EMBL/GenBank/DDBJ whole genome shotgun (WGS) entry which is preliminary data.</text>
</comment>
<evidence type="ECO:0000256" key="2">
    <source>
        <dbReference type="ARBA" id="ARBA00009303"/>
    </source>
</evidence>
<dbReference type="Gene3D" id="1.10.620.20">
    <property type="entry name" value="Ribonucleotide Reductase, subunit A"/>
    <property type="match status" value="1"/>
</dbReference>
<sequence>MADTITITLGDRSFELDREKAEEAYSAKKVINGRKSMFFNILPLKYQWAYDLYKEMKNEHWEPAETTLRDDLAQWSRLDESSQSFVKLALGAFARAQEIFHSDEIYTVRDLLTAPELKLVFGRFVHEENTRNDVLVYLHGALSINPMECGVMASKEVINAKAAFMDSRLSPVDRNTDTTVTENKQAIVRNIFLINQCMEGTQFYSIWAGIFSLAMQNKLPGKGRILSYLLRDVAFRIRLFDKLIKEMVEENPDLWTAEFKDELAAHMKDAVKLEQELIASLPISEVGLDADVLGVYIEYLADERLAACGLARQYFHSRSPYPWLDEQIHLASAHEGHSSTATLDTSFEDDDL</sequence>
<dbReference type="UniPathway" id="UPA00326"/>
<evidence type="ECO:0000256" key="3">
    <source>
        <dbReference type="ARBA" id="ARBA00012274"/>
    </source>
</evidence>
<dbReference type="SUPFAM" id="SSF47240">
    <property type="entry name" value="Ferritin-like"/>
    <property type="match status" value="1"/>
</dbReference>
<dbReference type="GO" id="GO:0004748">
    <property type="term" value="F:ribonucleoside-diphosphate reductase activity, thioredoxin disulfide as acceptor"/>
    <property type="evidence" value="ECO:0007669"/>
    <property type="project" value="UniProtKB-EC"/>
</dbReference>
<reference evidence="4 5" key="1">
    <citation type="submission" date="2020-07" db="EMBL/GenBank/DDBJ databases">
        <title>Roseicoccus Jingziensis gen. nov., sp. nov., isolated from coastal seawater.</title>
        <authorList>
            <person name="Feng X."/>
        </authorList>
    </citation>
    <scope>NUCLEOTIDE SEQUENCE [LARGE SCALE GENOMIC DNA]</scope>
    <source>
        <strain evidence="4 5">N1E253</strain>
    </source>
</reference>
<dbReference type="RefSeq" id="WP_178934687.1">
    <property type="nucleotide sequence ID" value="NZ_JACBAZ010000013.1"/>
</dbReference>
<gene>
    <name evidence="4" type="ORF">HW115_18005</name>
</gene>
<organism evidence="4 5">
    <name type="scientific">Oceaniferula marina</name>
    <dbReference type="NCBI Taxonomy" id="2748318"/>
    <lineage>
        <taxon>Bacteria</taxon>
        <taxon>Pseudomonadati</taxon>
        <taxon>Verrucomicrobiota</taxon>
        <taxon>Verrucomicrobiia</taxon>
        <taxon>Verrucomicrobiales</taxon>
        <taxon>Verrucomicrobiaceae</taxon>
        <taxon>Oceaniferula</taxon>
    </lineage>
</organism>
<dbReference type="PANTHER" id="PTHR23409:SF18">
    <property type="entry name" value="RIBONUCLEOSIDE-DIPHOSPHATE REDUCTASE SUBUNIT M2"/>
    <property type="match status" value="1"/>
</dbReference>
<dbReference type="Pfam" id="PF00268">
    <property type="entry name" value="Ribonuc_red_sm"/>
    <property type="match status" value="1"/>
</dbReference>
<comment type="cofactor">
    <cofactor evidence="1">
        <name>Fe cation</name>
        <dbReference type="ChEBI" id="CHEBI:24875"/>
    </cofactor>
</comment>
<evidence type="ECO:0000256" key="1">
    <source>
        <dbReference type="ARBA" id="ARBA00001962"/>
    </source>
</evidence>
<comment type="similarity">
    <text evidence="2">Belongs to the ribonucleoside diphosphate reductase small chain family.</text>
</comment>
<dbReference type="AlphaFoldDB" id="A0A851GR94"/>
<proteinExistence type="inferred from homology"/>
<dbReference type="EC" id="1.17.4.1" evidence="3"/>
<evidence type="ECO:0000313" key="5">
    <source>
        <dbReference type="Proteomes" id="UP000557872"/>
    </source>
</evidence>
<keyword evidence="5" id="KW-1185">Reference proteome</keyword>
<dbReference type="PANTHER" id="PTHR23409">
    <property type="entry name" value="RIBONUCLEOSIDE-DIPHOSPHATE REDUCTASE SMALL CHAIN"/>
    <property type="match status" value="1"/>
</dbReference>
<dbReference type="CDD" id="cd01049">
    <property type="entry name" value="RNRR2"/>
    <property type="match status" value="1"/>
</dbReference>
<dbReference type="InterPro" id="IPR012348">
    <property type="entry name" value="RNR-like"/>
</dbReference>
<protein>
    <recommendedName>
        <fullName evidence="3">ribonucleoside-diphosphate reductase</fullName>
        <ecNumber evidence="3">1.17.4.1</ecNumber>
    </recommendedName>
</protein>
<evidence type="ECO:0000313" key="4">
    <source>
        <dbReference type="EMBL" id="NWK57517.1"/>
    </source>
</evidence>
<dbReference type="GO" id="GO:0009263">
    <property type="term" value="P:deoxyribonucleotide biosynthetic process"/>
    <property type="evidence" value="ECO:0007669"/>
    <property type="project" value="InterPro"/>
</dbReference>
<dbReference type="Proteomes" id="UP000557872">
    <property type="component" value="Unassembled WGS sequence"/>
</dbReference>
<dbReference type="InterPro" id="IPR033909">
    <property type="entry name" value="RNR_small"/>
</dbReference>
<dbReference type="EMBL" id="JACBAZ010000013">
    <property type="protein sequence ID" value="NWK57517.1"/>
    <property type="molecule type" value="Genomic_DNA"/>
</dbReference>
<dbReference type="InterPro" id="IPR000358">
    <property type="entry name" value="RNR_small_fam"/>
</dbReference>
<accession>A0A851GR94</accession>
<dbReference type="InterPro" id="IPR009078">
    <property type="entry name" value="Ferritin-like_SF"/>
</dbReference>